<feature type="compositionally biased region" description="Acidic residues" evidence="1">
    <location>
        <begin position="661"/>
        <end position="685"/>
    </location>
</feature>
<feature type="compositionally biased region" description="Basic and acidic residues" evidence="1">
    <location>
        <begin position="217"/>
        <end position="226"/>
    </location>
</feature>
<dbReference type="OrthoDB" id="21470at2759"/>
<feature type="region of interest" description="Disordered" evidence="1">
    <location>
        <begin position="401"/>
        <end position="592"/>
    </location>
</feature>
<dbReference type="Pfam" id="PF01424">
    <property type="entry name" value="R3H"/>
    <property type="match status" value="1"/>
</dbReference>
<dbReference type="PROSITE" id="PS51061">
    <property type="entry name" value="R3H"/>
    <property type="match status" value="1"/>
</dbReference>
<dbReference type="VEuPathDB" id="FungiDB:PSHT_06884"/>
<name>A0A2S4W2I8_9BASI</name>
<dbReference type="Gene3D" id="3.30.1370.50">
    <property type="entry name" value="R3H-like domain"/>
    <property type="match status" value="1"/>
</dbReference>
<comment type="caution">
    <text evidence="4">The sequence shown here is derived from an EMBL/GenBank/DDBJ whole genome shotgun (WGS) entry which is preliminary data.</text>
</comment>
<feature type="compositionally biased region" description="Polar residues" evidence="1">
    <location>
        <begin position="280"/>
        <end position="301"/>
    </location>
</feature>
<feature type="compositionally biased region" description="Polar residues" evidence="1">
    <location>
        <begin position="121"/>
        <end position="133"/>
    </location>
</feature>
<dbReference type="PANTHER" id="PTHR14195">
    <property type="entry name" value="G PATCH DOMAIN CONTAINING PROTEIN 2"/>
    <property type="match status" value="1"/>
</dbReference>
<feature type="compositionally biased region" description="Polar residues" evidence="1">
    <location>
        <begin position="418"/>
        <end position="429"/>
    </location>
</feature>
<feature type="compositionally biased region" description="Low complexity" evidence="1">
    <location>
        <begin position="460"/>
        <end position="469"/>
    </location>
</feature>
<feature type="compositionally biased region" description="Acidic residues" evidence="1">
    <location>
        <begin position="642"/>
        <end position="652"/>
    </location>
</feature>
<gene>
    <name evidence="4" type="ORF">PSHT_06884</name>
</gene>
<keyword evidence="5" id="KW-1185">Reference proteome</keyword>
<feature type="region of interest" description="Disordered" evidence="1">
    <location>
        <begin position="1"/>
        <end position="99"/>
    </location>
</feature>
<dbReference type="SUPFAM" id="SSF82708">
    <property type="entry name" value="R3H domain"/>
    <property type="match status" value="1"/>
</dbReference>
<feature type="compositionally biased region" description="Polar residues" evidence="1">
    <location>
        <begin position="1"/>
        <end position="10"/>
    </location>
</feature>
<dbReference type="InterPro" id="IPR001374">
    <property type="entry name" value="R3H_dom"/>
</dbReference>
<feature type="compositionally biased region" description="Polar residues" evidence="1">
    <location>
        <begin position="348"/>
        <end position="361"/>
    </location>
</feature>
<evidence type="ECO:0000313" key="4">
    <source>
        <dbReference type="EMBL" id="POW15993.1"/>
    </source>
</evidence>
<accession>A0A2S4W2I8</accession>
<dbReference type="InterPro" id="IPR000467">
    <property type="entry name" value="G_patch_dom"/>
</dbReference>
<feature type="compositionally biased region" description="Basic residues" evidence="1">
    <location>
        <begin position="470"/>
        <end position="489"/>
    </location>
</feature>
<proteinExistence type="predicted"/>
<feature type="compositionally biased region" description="Gly residues" evidence="1">
    <location>
        <begin position="80"/>
        <end position="97"/>
    </location>
</feature>
<feature type="domain" description="G-patch" evidence="2">
    <location>
        <begin position="912"/>
        <end position="960"/>
    </location>
</feature>
<evidence type="ECO:0000313" key="5">
    <source>
        <dbReference type="Proteomes" id="UP000238274"/>
    </source>
</evidence>
<feature type="compositionally biased region" description="Acidic residues" evidence="1">
    <location>
        <begin position="571"/>
        <end position="582"/>
    </location>
</feature>
<dbReference type="AlphaFoldDB" id="A0A2S4W2I8"/>
<reference evidence="4 5" key="1">
    <citation type="submission" date="2017-12" db="EMBL/GenBank/DDBJ databases">
        <title>Gene loss provides genomic basis for host adaptation in cereal stripe rust fungi.</title>
        <authorList>
            <person name="Xia C."/>
        </authorList>
    </citation>
    <scope>NUCLEOTIDE SEQUENCE [LARGE SCALE GENOMIC DNA]</scope>
    <source>
        <strain evidence="4 5">93TX-2</strain>
    </source>
</reference>
<reference evidence="5" key="3">
    <citation type="journal article" date="2018" name="Mol. Plant Microbe Interact.">
        <title>Genome sequence resources for the wheat stripe rust pathogen (Puccinia striiformis f. sp. tritici) and the barley stripe rust pathogen (Puccinia striiformis f. sp. hordei).</title>
        <authorList>
            <person name="Xia C."/>
            <person name="Wang M."/>
            <person name="Yin C."/>
            <person name="Cornejo O.E."/>
            <person name="Hulbert S.H."/>
            <person name="Chen X."/>
        </authorList>
    </citation>
    <scope>NUCLEOTIDE SEQUENCE [LARGE SCALE GENOMIC DNA]</scope>
    <source>
        <strain evidence="5">93TX-2</strain>
    </source>
</reference>
<evidence type="ECO:0000259" key="3">
    <source>
        <dbReference type="PROSITE" id="PS51061"/>
    </source>
</evidence>
<feature type="compositionally biased region" description="Polar residues" evidence="1">
    <location>
        <begin position="875"/>
        <end position="891"/>
    </location>
</feature>
<dbReference type="Pfam" id="PF01585">
    <property type="entry name" value="G-patch"/>
    <property type="match status" value="1"/>
</dbReference>
<feature type="region of interest" description="Disordered" evidence="1">
    <location>
        <begin position="873"/>
        <end position="896"/>
    </location>
</feature>
<feature type="region of interest" description="Disordered" evidence="1">
    <location>
        <begin position="200"/>
        <end position="251"/>
    </location>
</feature>
<feature type="compositionally biased region" description="Polar residues" evidence="1">
    <location>
        <begin position="325"/>
        <end position="342"/>
    </location>
</feature>
<dbReference type="InterPro" id="IPR051189">
    <property type="entry name" value="Splicing_assoc_domain"/>
</dbReference>
<protein>
    <recommendedName>
        <fullName evidence="6">Protein SQS1</fullName>
    </recommendedName>
</protein>
<feature type="compositionally biased region" description="Polar residues" evidence="1">
    <location>
        <begin position="62"/>
        <end position="72"/>
    </location>
</feature>
<feature type="compositionally biased region" description="Gly residues" evidence="1">
    <location>
        <begin position="29"/>
        <end position="50"/>
    </location>
</feature>
<evidence type="ECO:0008006" key="6">
    <source>
        <dbReference type="Google" id="ProtNLM"/>
    </source>
</evidence>
<organism evidence="4 5">
    <name type="scientific">Puccinia striiformis</name>
    <dbReference type="NCBI Taxonomy" id="27350"/>
    <lineage>
        <taxon>Eukaryota</taxon>
        <taxon>Fungi</taxon>
        <taxon>Dikarya</taxon>
        <taxon>Basidiomycota</taxon>
        <taxon>Pucciniomycotina</taxon>
        <taxon>Pucciniomycetes</taxon>
        <taxon>Pucciniales</taxon>
        <taxon>Pucciniaceae</taxon>
        <taxon>Puccinia</taxon>
    </lineage>
</organism>
<feature type="compositionally biased region" description="Basic and acidic residues" evidence="1">
    <location>
        <begin position="550"/>
        <end position="570"/>
    </location>
</feature>
<feature type="compositionally biased region" description="Basic and acidic residues" evidence="1">
    <location>
        <begin position="583"/>
        <end position="592"/>
    </location>
</feature>
<evidence type="ECO:0000256" key="1">
    <source>
        <dbReference type="SAM" id="MobiDB-lite"/>
    </source>
</evidence>
<dbReference type="PROSITE" id="PS50174">
    <property type="entry name" value="G_PATCH"/>
    <property type="match status" value="1"/>
</dbReference>
<dbReference type="GO" id="GO:0003676">
    <property type="term" value="F:nucleic acid binding"/>
    <property type="evidence" value="ECO:0007669"/>
    <property type="project" value="UniProtKB-UniRule"/>
</dbReference>
<feature type="region of interest" description="Disordered" evidence="1">
    <location>
        <begin position="272"/>
        <end position="375"/>
    </location>
</feature>
<dbReference type="InterPro" id="IPR036867">
    <property type="entry name" value="R3H_dom_sf"/>
</dbReference>
<feature type="region of interest" description="Disordered" evidence="1">
    <location>
        <begin position="631"/>
        <end position="712"/>
    </location>
</feature>
<feature type="compositionally biased region" description="Polar residues" evidence="1">
    <location>
        <begin position="158"/>
        <end position="184"/>
    </location>
</feature>
<feature type="region of interest" description="Disordered" evidence="1">
    <location>
        <begin position="772"/>
        <end position="797"/>
    </location>
</feature>
<dbReference type="EMBL" id="PKSM01000082">
    <property type="protein sequence ID" value="POW15993.1"/>
    <property type="molecule type" value="Genomic_DNA"/>
</dbReference>
<dbReference type="SMART" id="SM00443">
    <property type="entry name" value="G_patch"/>
    <property type="match status" value="1"/>
</dbReference>
<reference evidence="5" key="2">
    <citation type="journal article" date="2018" name="BMC Genomics">
        <title>Genomic insights into host adaptation between the wheat stripe rust pathogen (Puccinia striiformis f. sp. tritici) and the barley stripe rust pathogen (Puccinia striiformis f. sp. hordei).</title>
        <authorList>
            <person name="Xia C."/>
            <person name="Wang M."/>
            <person name="Yin C."/>
            <person name="Cornejo O.E."/>
            <person name="Hulbert S.H."/>
            <person name="Chen X."/>
        </authorList>
    </citation>
    <scope>NUCLEOTIDE SEQUENCE [LARGE SCALE GENOMIC DNA]</scope>
    <source>
        <strain evidence="5">93TX-2</strain>
    </source>
</reference>
<feature type="domain" description="R3H" evidence="3">
    <location>
        <begin position="794"/>
        <end position="858"/>
    </location>
</feature>
<sequence length="964" mass="105663">MSHRGSNNTPRFGREQDGSSPGVYRARGRGGSGQTYGRGRGRGGGGGGSGLEFYPPPVEQAPSPSTAPTTGVYQHPHASRGGGRGRGGRGRGGGGGQNFNSWCTFKSSFLLPACPFITETHSNSPGASGQSSPRGYPPRNKFVQQGPPQRGGGLGFQNPNISSAFRSNNTSNQFGEPQRTTRGTSDPRLWIPIKFVKGTSLTDKSLENPPEENLDEIEGKQKKPETQKYTPPIPGKLQPYAPEVIPQPTSPSDRLWEIEEVTPASAEQWQTDFPGIFKQECSSSTFQTLPSTPQASESTTPADVAILGETGSSGDNKSNEPHIITNDSQETSTKSPETSKITTPEPENLTSKSPSAVNNSVPPAADETDDSGALFFIDAEGDPANKVSSYTSIVIPKMDELSINKETDDEEERIVFQPDQSLTTSGSQADDSHLFRTITEPVLSSSNPAQPVSKDSENLTTNSKDTTTKPTKKMIKARQRQARKERRKRAANDGPYHPGMDTRPDNLDSGSDIDWGSDSDEEPTSTFLPSETTKEDKKSSNNKAQRSVYKNKEEMELCEDYIKHAMMAEKDNDDDEDEGDQPELDKKDATDKFLNDSFTRTFMDGMAAQDQHPTIDDLDHDARMKLEDDELALEEVKIEPLDLYESDSDMEGSTESGSADEGVEEEEEEEDDDDDSSSIDDIDDVSVDKSPEISMDALTDLSGDSDGEEEVSAIVEDVLGKEAKGKRRQKKGDKLKVTDGELINFVEDLQKSWKMDRIKKAERKKARAAARLLLPPKTKKQKKKADRREDNEPPPDVTRLNEIIRDFICFRIDENVLILPPVSKDSRAAVHEIANLYHMKSRSRGSGKRRHPVLTRTKNTTHILPSRQPLFRILNRSTDPRNQNSGSSSSARLVPRNKEGALVGQGVAHIGAENVGFKLLTKMGWSLGQTMGDPTNTTALQRPLMAVMKNSKGGLGMAAQVRYD</sequence>
<dbReference type="VEuPathDB" id="FungiDB:PSTT_15005"/>
<evidence type="ECO:0000259" key="2">
    <source>
        <dbReference type="PROSITE" id="PS50174"/>
    </source>
</evidence>
<feature type="region of interest" description="Disordered" evidence="1">
    <location>
        <begin position="121"/>
        <end position="188"/>
    </location>
</feature>
<dbReference type="Proteomes" id="UP000238274">
    <property type="component" value="Unassembled WGS sequence"/>
</dbReference>